<dbReference type="OrthoDB" id="2157641at2759"/>
<dbReference type="SMART" id="SM00222">
    <property type="entry name" value="Sec7"/>
    <property type="match status" value="1"/>
</dbReference>
<dbReference type="InterPro" id="IPR035999">
    <property type="entry name" value="Sec7_dom_sf"/>
</dbReference>
<keyword evidence="4" id="KW-1185">Reference proteome</keyword>
<dbReference type="GO" id="GO:0005085">
    <property type="term" value="F:guanyl-nucleotide exchange factor activity"/>
    <property type="evidence" value="ECO:0007669"/>
    <property type="project" value="InterPro"/>
</dbReference>
<evidence type="ECO:0000313" key="4">
    <source>
        <dbReference type="Proteomes" id="UP000271098"/>
    </source>
</evidence>
<dbReference type="PANTHER" id="PTHR10663">
    <property type="entry name" value="GUANYL-NUCLEOTIDE EXCHANGE FACTOR"/>
    <property type="match status" value="1"/>
</dbReference>
<dbReference type="PANTHER" id="PTHR10663:SF376">
    <property type="entry name" value="PH AND SEC7 DOMAIN-CONTAINING PROTEIN"/>
    <property type="match status" value="1"/>
</dbReference>
<reference evidence="3 4" key="2">
    <citation type="submission" date="2018-11" db="EMBL/GenBank/DDBJ databases">
        <authorList>
            <consortium name="Pathogen Informatics"/>
        </authorList>
    </citation>
    <scope>NUCLEOTIDE SEQUENCE [LARGE SCALE GENOMIC DNA]</scope>
</reference>
<dbReference type="SUPFAM" id="SSF48425">
    <property type="entry name" value="Sec7 domain"/>
    <property type="match status" value="1"/>
</dbReference>
<evidence type="ECO:0000259" key="2">
    <source>
        <dbReference type="PROSITE" id="PS50190"/>
    </source>
</evidence>
<organism evidence="5">
    <name type="scientific">Gongylonema pulchrum</name>
    <dbReference type="NCBI Taxonomy" id="637853"/>
    <lineage>
        <taxon>Eukaryota</taxon>
        <taxon>Metazoa</taxon>
        <taxon>Ecdysozoa</taxon>
        <taxon>Nematoda</taxon>
        <taxon>Chromadorea</taxon>
        <taxon>Rhabditida</taxon>
        <taxon>Spirurina</taxon>
        <taxon>Spiruromorpha</taxon>
        <taxon>Spiruroidea</taxon>
        <taxon>Gongylonematidae</taxon>
        <taxon>Gongylonema</taxon>
    </lineage>
</organism>
<dbReference type="Gene3D" id="1.10.1000.11">
    <property type="entry name" value="Arf Nucleotide-binding Site Opener,domain 2"/>
    <property type="match status" value="1"/>
</dbReference>
<dbReference type="EMBL" id="UYRT01085076">
    <property type="protein sequence ID" value="VDN29661.1"/>
    <property type="molecule type" value="Genomic_DNA"/>
</dbReference>
<reference evidence="5" key="1">
    <citation type="submission" date="2016-06" db="UniProtKB">
        <authorList>
            <consortium name="WormBaseParasite"/>
        </authorList>
    </citation>
    <scope>IDENTIFICATION</scope>
</reference>
<dbReference type="Pfam" id="PF01369">
    <property type="entry name" value="Sec7"/>
    <property type="match status" value="1"/>
</dbReference>
<evidence type="ECO:0000313" key="5">
    <source>
        <dbReference type="WBParaSite" id="GPUH_0001738301-mRNA-1"/>
    </source>
</evidence>
<evidence type="ECO:0000313" key="3">
    <source>
        <dbReference type="EMBL" id="VDN29661.1"/>
    </source>
</evidence>
<proteinExistence type="predicted"/>
<dbReference type="InterPro" id="IPR023394">
    <property type="entry name" value="Sec7_C_sf"/>
</dbReference>
<sequence>MTEVLIGRDLSRAALDAGTENSLKNGAPRSEFFLMTGDKMINLNHRVSPRYAEMNFEQLPPTTERAEIRTPKGPFRDFPSAMQEKARTRRFNVESAVPASQSENGLHEEDIQDIGNNEQNSSVTVNLDRNNLNGAADANGSIATFSSALSSHCSNSTAAQSPKIERLTTEFVRPAKASRTETCVLYKILCTAFPYSDYDRRSDTGTEACTRLAKRLFTLDGFRKEDVAAHLSKMNEFGISVAEEYCALFNFSGIRLDAAMRDFLSRFCLTGETQERTRIVEHFAKRYHECNPALFRSSGR</sequence>
<dbReference type="PROSITE" id="PS50190">
    <property type="entry name" value="SEC7"/>
    <property type="match status" value="1"/>
</dbReference>
<gene>
    <name evidence="3" type="ORF">GPUH_LOCUS17362</name>
</gene>
<name>A0A183E8S0_9BILA</name>
<protein>
    <submittedName>
        <fullName evidence="5">SEC7 domain-containing protein</fullName>
    </submittedName>
</protein>
<dbReference type="InterPro" id="IPR000904">
    <property type="entry name" value="Sec7_dom"/>
</dbReference>
<dbReference type="Proteomes" id="UP000271098">
    <property type="component" value="Unassembled WGS sequence"/>
</dbReference>
<feature type="region of interest" description="Disordered" evidence="1">
    <location>
        <begin position="86"/>
        <end position="106"/>
    </location>
</feature>
<feature type="domain" description="SEC7" evidence="2">
    <location>
        <begin position="173"/>
        <end position="298"/>
    </location>
</feature>
<dbReference type="GO" id="GO:0032012">
    <property type="term" value="P:regulation of ARF protein signal transduction"/>
    <property type="evidence" value="ECO:0007669"/>
    <property type="project" value="InterPro"/>
</dbReference>
<accession>A0A183E8S0</accession>
<dbReference type="WBParaSite" id="GPUH_0001738301-mRNA-1">
    <property type="protein sequence ID" value="GPUH_0001738301-mRNA-1"/>
    <property type="gene ID" value="GPUH_0001738301"/>
</dbReference>
<dbReference type="AlphaFoldDB" id="A0A183E8S0"/>
<evidence type="ECO:0000256" key="1">
    <source>
        <dbReference type="SAM" id="MobiDB-lite"/>
    </source>
</evidence>